<gene>
    <name evidence="1" type="ORF">LCGC14_1387860</name>
</gene>
<name>A0A0F9N2D2_9ZZZZ</name>
<accession>A0A0F9N2D2</accession>
<comment type="caution">
    <text evidence="1">The sequence shown here is derived from an EMBL/GenBank/DDBJ whole genome shotgun (WGS) entry which is preliminary data.</text>
</comment>
<organism evidence="1">
    <name type="scientific">marine sediment metagenome</name>
    <dbReference type="NCBI Taxonomy" id="412755"/>
    <lineage>
        <taxon>unclassified sequences</taxon>
        <taxon>metagenomes</taxon>
        <taxon>ecological metagenomes</taxon>
    </lineage>
</organism>
<dbReference type="AlphaFoldDB" id="A0A0F9N2D2"/>
<dbReference type="EMBL" id="LAZR01008935">
    <property type="protein sequence ID" value="KKM75672.1"/>
    <property type="molecule type" value="Genomic_DNA"/>
</dbReference>
<sequence>MNPHKLLHFGESKVREYLNEINNENRDSLSVGDYPAITALGYALGYLKTHTPDVTRGIDYDVDERRNAEEWNPLTWGMD</sequence>
<evidence type="ECO:0000313" key="1">
    <source>
        <dbReference type="EMBL" id="KKM75672.1"/>
    </source>
</evidence>
<proteinExistence type="predicted"/>
<protein>
    <submittedName>
        <fullName evidence="1">Uncharacterized protein</fullName>
    </submittedName>
</protein>
<reference evidence="1" key="1">
    <citation type="journal article" date="2015" name="Nature">
        <title>Complex archaea that bridge the gap between prokaryotes and eukaryotes.</title>
        <authorList>
            <person name="Spang A."/>
            <person name="Saw J.H."/>
            <person name="Jorgensen S.L."/>
            <person name="Zaremba-Niedzwiedzka K."/>
            <person name="Martijn J."/>
            <person name="Lind A.E."/>
            <person name="van Eijk R."/>
            <person name="Schleper C."/>
            <person name="Guy L."/>
            <person name="Ettema T.J."/>
        </authorList>
    </citation>
    <scope>NUCLEOTIDE SEQUENCE</scope>
</reference>